<dbReference type="AlphaFoldDB" id="A0A1S8KML6"/>
<evidence type="ECO:0008006" key="9">
    <source>
        <dbReference type="Google" id="ProtNLM"/>
    </source>
</evidence>
<feature type="transmembrane region" description="Helical" evidence="6">
    <location>
        <begin position="225"/>
        <end position="242"/>
    </location>
</feature>
<dbReference type="PANTHER" id="PTHR21716">
    <property type="entry name" value="TRANSMEMBRANE PROTEIN"/>
    <property type="match status" value="1"/>
</dbReference>
<organism evidence="7 8">
    <name type="scientific">Dolosigranulum pigrum</name>
    <dbReference type="NCBI Taxonomy" id="29394"/>
    <lineage>
        <taxon>Bacteria</taxon>
        <taxon>Bacillati</taxon>
        <taxon>Bacillota</taxon>
        <taxon>Bacilli</taxon>
        <taxon>Lactobacillales</taxon>
        <taxon>Carnobacteriaceae</taxon>
        <taxon>Dolosigranulum</taxon>
    </lineage>
</organism>
<evidence type="ECO:0000256" key="4">
    <source>
        <dbReference type="ARBA" id="ARBA00022989"/>
    </source>
</evidence>
<keyword evidence="3 6" id="KW-0812">Transmembrane</keyword>
<comment type="subcellular location">
    <subcellularLocation>
        <location evidence="1">Membrane</location>
        <topology evidence="1">Multi-pass membrane protein</topology>
    </subcellularLocation>
</comment>
<dbReference type="Pfam" id="PF01594">
    <property type="entry name" value="AI-2E_transport"/>
    <property type="match status" value="1"/>
</dbReference>
<dbReference type="EMBL" id="MUYF01000003">
    <property type="protein sequence ID" value="OOL80932.1"/>
    <property type="molecule type" value="Genomic_DNA"/>
</dbReference>
<feature type="transmembrane region" description="Helical" evidence="6">
    <location>
        <begin position="248"/>
        <end position="267"/>
    </location>
</feature>
<gene>
    <name evidence="7" type="ORF">BWX42_03405</name>
</gene>
<feature type="transmembrane region" description="Helical" evidence="6">
    <location>
        <begin position="73"/>
        <end position="98"/>
    </location>
</feature>
<dbReference type="GO" id="GO:0016020">
    <property type="term" value="C:membrane"/>
    <property type="evidence" value="ECO:0007669"/>
    <property type="project" value="UniProtKB-SubCell"/>
</dbReference>
<evidence type="ECO:0000256" key="3">
    <source>
        <dbReference type="ARBA" id="ARBA00022692"/>
    </source>
</evidence>
<evidence type="ECO:0000313" key="8">
    <source>
        <dbReference type="Proteomes" id="UP000190409"/>
    </source>
</evidence>
<sequence>MNYLKQSKLFYGLVLAISIGVMIWIYTNVSYIFEPLQALIGSIFVPLMIALFLYYTFLPIYHWLNKKIPSEKGALLVLLLIIIGVTIFFLSIIVPNLISQMESFIRMLPPVINNVLNQVETLTIDLNVTTLDIYEYLQQLDISITNVATNVLNTLSASLTSIISGTISFFVVVATFPLFLIYMFKDGDKIVDGVLTIIPKSYQSLTKDVLTAAHTSARQYIGGRILIILLVAIGSYLSFLFIGLPNALFLGIMCGLFDIIPYFGPWIGAFPAFIVAAAYSLPAMILVVIMIFILQMIESYIITPFVMGNNLELHPVTVVILVLFAKNFIGIIGMILILPVFAIVKSIIQVVITYRHTMKQSDTSEHKITS</sequence>
<evidence type="ECO:0000256" key="1">
    <source>
        <dbReference type="ARBA" id="ARBA00004141"/>
    </source>
</evidence>
<dbReference type="GO" id="GO:0055085">
    <property type="term" value="P:transmembrane transport"/>
    <property type="evidence" value="ECO:0007669"/>
    <property type="project" value="TreeGrafter"/>
</dbReference>
<keyword evidence="5 6" id="KW-0472">Membrane</keyword>
<comment type="caution">
    <text evidence="7">The sequence shown here is derived from an EMBL/GenBank/DDBJ whole genome shotgun (WGS) entry which is preliminary data.</text>
</comment>
<feature type="transmembrane region" description="Helical" evidence="6">
    <location>
        <begin position="39"/>
        <end position="61"/>
    </location>
</feature>
<reference evidence="7 8" key="1">
    <citation type="submission" date="2017-01" db="EMBL/GenBank/DDBJ databases">
        <title>Complete Genome Sequence of Dolosigranulum pigrum isolated from a Patient with interstitial lung disease.</title>
        <authorList>
            <person name="Mukhopadhyay R."/>
            <person name="Joaquin J."/>
            <person name="Hogue R."/>
            <person name="Fitzgerald S."/>
            <person name="Jospin G."/>
            <person name="Eisen J.A."/>
            <person name="Chaturvedi V."/>
        </authorList>
    </citation>
    <scope>NUCLEOTIDE SEQUENCE [LARGE SCALE GENOMIC DNA]</scope>
    <source>
        <strain evidence="7 8">15S00348</strain>
    </source>
</reference>
<accession>A0A1S8KML6</accession>
<keyword evidence="4 6" id="KW-1133">Transmembrane helix</keyword>
<evidence type="ECO:0000313" key="7">
    <source>
        <dbReference type="EMBL" id="OOL80932.1"/>
    </source>
</evidence>
<proteinExistence type="inferred from homology"/>
<dbReference type="Proteomes" id="UP000190409">
    <property type="component" value="Unassembled WGS sequence"/>
</dbReference>
<feature type="transmembrane region" description="Helical" evidence="6">
    <location>
        <begin position="317"/>
        <end position="344"/>
    </location>
</feature>
<evidence type="ECO:0000256" key="2">
    <source>
        <dbReference type="ARBA" id="ARBA00009773"/>
    </source>
</evidence>
<comment type="similarity">
    <text evidence="2">Belongs to the autoinducer-2 exporter (AI-2E) (TC 2.A.86) family.</text>
</comment>
<dbReference type="InterPro" id="IPR002549">
    <property type="entry name" value="AI-2E-like"/>
</dbReference>
<feature type="transmembrane region" description="Helical" evidence="6">
    <location>
        <begin position="9"/>
        <end position="27"/>
    </location>
</feature>
<feature type="transmembrane region" description="Helical" evidence="6">
    <location>
        <begin position="274"/>
        <end position="297"/>
    </location>
</feature>
<feature type="transmembrane region" description="Helical" evidence="6">
    <location>
        <begin position="162"/>
        <end position="184"/>
    </location>
</feature>
<evidence type="ECO:0000256" key="5">
    <source>
        <dbReference type="ARBA" id="ARBA00023136"/>
    </source>
</evidence>
<name>A0A1S8KML6_9LACT</name>
<evidence type="ECO:0000256" key="6">
    <source>
        <dbReference type="SAM" id="Phobius"/>
    </source>
</evidence>
<protein>
    <recommendedName>
        <fullName evidence="9">AI-2E family transporter</fullName>
    </recommendedName>
</protein>
<dbReference type="PANTHER" id="PTHR21716:SF15">
    <property type="entry name" value="TRANSPORT PROTEIN YRRI-RELATED"/>
    <property type="match status" value="1"/>
</dbReference>